<organism evidence="1 2">
    <name type="scientific">Racocetra persica</name>
    <dbReference type="NCBI Taxonomy" id="160502"/>
    <lineage>
        <taxon>Eukaryota</taxon>
        <taxon>Fungi</taxon>
        <taxon>Fungi incertae sedis</taxon>
        <taxon>Mucoromycota</taxon>
        <taxon>Glomeromycotina</taxon>
        <taxon>Glomeromycetes</taxon>
        <taxon>Diversisporales</taxon>
        <taxon>Gigasporaceae</taxon>
        <taxon>Racocetra</taxon>
    </lineage>
</organism>
<proteinExistence type="predicted"/>
<protein>
    <submittedName>
        <fullName evidence="1">36458_t:CDS:1</fullName>
    </submittedName>
</protein>
<name>A0ACA9KLK5_9GLOM</name>
<evidence type="ECO:0000313" key="2">
    <source>
        <dbReference type="Proteomes" id="UP000789920"/>
    </source>
</evidence>
<accession>A0ACA9KLK5</accession>
<reference evidence="1" key="1">
    <citation type="submission" date="2021-06" db="EMBL/GenBank/DDBJ databases">
        <authorList>
            <person name="Kallberg Y."/>
            <person name="Tangrot J."/>
            <person name="Rosling A."/>
        </authorList>
    </citation>
    <scope>NUCLEOTIDE SEQUENCE</scope>
    <source>
        <strain evidence="1">MA461A</strain>
    </source>
</reference>
<keyword evidence="2" id="KW-1185">Reference proteome</keyword>
<dbReference type="Proteomes" id="UP000789920">
    <property type="component" value="Unassembled WGS sequence"/>
</dbReference>
<sequence length="164" mass="19108">MSQQRSKAKSIPILEKPPNALSDSSKISQDLFNFGNQSSTSTYLSPNYQETRVEVNSCPNQNRPFQSWQTSNSSIKYYNYRKRGQIARNCLAEQCQNTGRPLMNSNGNMSQPRNVNLCDIYTRETEDELYAIKHRERPKNEPNWDERLRKRVISEPNQMTQQPT</sequence>
<evidence type="ECO:0000313" key="1">
    <source>
        <dbReference type="EMBL" id="CAG8479012.1"/>
    </source>
</evidence>
<dbReference type="EMBL" id="CAJVQC010000726">
    <property type="protein sequence ID" value="CAG8479012.1"/>
    <property type="molecule type" value="Genomic_DNA"/>
</dbReference>
<gene>
    <name evidence="1" type="ORF">RPERSI_LOCUS902</name>
</gene>
<comment type="caution">
    <text evidence="1">The sequence shown here is derived from an EMBL/GenBank/DDBJ whole genome shotgun (WGS) entry which is preliminary data.</text>
</comment>